<protein>
    <submittedName>
        <fullName evidence="1">Uncharacterized protein</fullName>
    </submittedName>
</protein>
<dbReference type="AlphaFoldDB" id="A0A9P2RZ95"/>
<evidence type="ECO:0000313" key="1">
    <source>
        <dbReference type="EMBL" id="EJF94412.1"/>
    </source>
</evidence>
<organism evidence="1 2">
    <name type="scientific">Bartonella taylorii 8TBB</name>
    <dbReference type="NCBI Taxonomy" id="1094560"/>
    <lineage>
        <taxon>Bacteria</taxon>
        <taxon>Pseudomonadati</taxon>
        <taxon>Pseudomonadota</taxon>
        <taxon>Alphaproteobacteria</taxon>
        <taxon>Hyphomicrobiales</taxon>
        <taxon>Bartonellaceae</taxon>
        <taxon>Bartonella</taxon>
    </lineage>
</organism>
<evidence type="ECO:0000313" key="2">
    <source>
        <dbReference type="Proteomes" id="UP000002648"/>
    </source>
</evidence>
<sequence length="58" mass="6852">MVMKTIKNDIELDNKIMHLVSTFSNERKKAFIFFLLHAGDLKGEELFLYLVELFFVVD</sequence>
<dbReference type="Proteomes" id="UP000002648">
    <property type="component" value="Unassembled WGS sequence"/>
</dbReference>
<dbReference type="EMBL" id="AIMD01000034">
    <property type="protein sequence ID" value="EJF94412.1"/>
    <property type="molecule type" value="Genomic_DNA"/>
</dbReference>
<reference evidence="1 2" key="1">
    <citation type="submission" date="2012-03" db="EMBL/GenBank/DDBJ databases">
        <title>The Genome Sequence of Bartonella taylorii 8TBB.</title>
        <authorList>
            <consortium name="The Broad Institute Genome Sequencing Platform"/>
            <consortium name="The Broad Institute Genome Sequencing Center for Infectious Disease"/>
            <person name="Feldgarden M."/>
            <person name="Kirby J."/>
            <person name="Kosoy M."/>
            <person name="Birtles R."/>
            <person name="Probert W.S."/>
            <person name="Chiaraviglio L."/>
            <person name="Young S.K."/>
            <person name="Zeng Q."/>
            <person name="Gargeya S."/>
            <person name="Fitzgerald M."/>
            <person name="Haas B."/>
            <person name="Abouelleil A."/>
            <person name="Alvarado L."/>
            <person name="Arachchi H.M."/>
            <person name="Berlin A."/>
            <person name="Chapman S.B."/>
            <person name="Gearin G."/>
            <person name="Goldberg J."/>
            <person name="Griggs A."/>
            <person name="Gujja S."/>
            <person name="Hansen M."/>
            <person name="Heiman D."/>
            <person name="Howarth C."/>
            <person name="Larimer J."/>
            <person name="Lui A."/>
            <person name="MacDonald P.J.P."/>
            <person name="McCowen C."/>
            <person name="Montmayeur A."/>
            <person name="Murphy C."/>
            <person name="Neiman D."/>
            <person name="Pearson M."/>
            <person name="Priest M."/>
            <person name="Roberts A."/>
            <person name="Saif S."/>
            <person name="Shea T."/>
            <person name="Sisk P."/>
            <person name="Stolte C."/>
            <person name="Sykes S."/>
            <person name="Wortman J."/>
            <person name="Nusbaum C."/>
            <person name="Birren B."/>
        </authorList>
    </citation>
    <scope>NUCLEOTIDE SEQUENCE [LARGE SCALE GENOMIC DNA]</scope>
    <source>
        <strain evidence="1 2">8TBB</strain>
    </source>
</reference>
<name>A0A9P2RZ95_BARTA</name>
<proteinExistence type="predicted"/>
<gene>
    <name evidence="1" type="ORF">ME9_00996</name>
</gene>
<keyword evidence="2" id="KW-1185">Reference proteome</keyword>
<accession>A0A9P2RZ95</accession>
<comment type="caution">
    <text evidence="1">The sequence shown here is derived from an EMBL/GenBank/DDBJ whole genome shotgun (WGS) entry which is preliminary data.</text>
</comment>